<sequence length="426" mass="43590">MKRLICAASAAIVATAAVVASVPAAEAAPPKYSYNVYAGATQVQALGVAVQSDATAEAKIVGNTSQRKRNKIVSARAGTLLSAGVARTEVIADRNPETNGLRLVATSRTAGVSLLGGLIRASAIVTKARIVADGSGTPTTRMTTRLLGLTIQGKPYEADIKPNTGITIPGVVSIMLNQQQTGAAKDSAAIFGAGLRVTLLGARNGTTAGATVAVNPVSQILSLGNGGDPGGYALGGTAYGSYVTANVGDEVEVESGQTAMVHMRTGGTAGQEESNSTARVNLGGVLNVGAIHSEQRGIRSDALSQVTESTTIASLSLFNGLVSAKALGTRSQVRITPRGATMDGDMTFATLRIAGEEIPLDVAPNTTLHIANLGKVTINQHRKVVRNGMVHAYRTIGVLIVLDTARAGLPVGARVEIATTQAQVWH</sequence>
<protein>
    <recommendedName>
        <fullName evidence="4">DUF5666 domain-containing protein</fullName>
    </recommendedName>
</protein>
<keyword evidence="3" id="KW-1185">Reference proteome</keyword>
<gene>
    <name evidence="2" type="ORF">HNR19_004192</name>
</gene>
<dbReference type="EMBL" id="JACCFP010000001">
    <property type="protein sequence ID" value="NYJ03494.1"/>
    <property type="molecule type" value="Genomic_DNA"/>
</dbReference>
<dbReference type="RefSeq" id="WP_179669790.1">
    <property type="nucleotide sequence ID" value="NZ_JACCFP010000001.1"/>
</dbReference>
<proteinExistence type="predicted"/>
<accession>A0A853C7F9</accession>
<keyword evidence="1" id="KW-0732">Signal</keyword>
<feature type="signal peptide" evidence="1">
    <location>
        <begin position="1"/>
        <end position="27"/>
    </location>
</feature>
<evidence type="ECO:0000256" key="1">
    <source>
        <dbReference type="SAM" id="SignalP"/>
    </source>
</evidence>
<evidence type="ECO:0000313" key="2">
    <source>
        <dbReference type="EMBL" id="NYJ03494.1"/>
    </source>
</evidence>
<evidence type="ECO:0000313" key="3">
    <source>
        <dbReference type="Proteomes" id="UP000530424"/>
    </source>
</evidence>
<evidence type="ECO:0008006" key="4">
    <source>
        <dbReference type="Google" id="ProtNLM"/>
    </source>
</evidence>
<name>A0A853C7F9_9ACTN</name>
<dbReference type="AlphaFoldDB" id="A0A853C7F9"/>
<dbReference type="NCBIfam" id="NF040603">
    <property type="entry name" value="choice_anch_P"/>
    <property type="match status" value="2"/>
</dbReference>
<comment type="caution">
    <text evidence="2">The sequence shown here is derived from an EMBL/GenBank/DDBJ whole genome shotgun (WGS) entry which is preliminary data.</text>
</comment>
<reference evidence="2 3" key="1">
    <citation type="submission" date="2020-07" db="EMBL/GenBank/DDBJ databases">
        <title>Sequencing the genomes of 1000 actinobacteria strains.</title>
        <authorList>
            <person name="Klenk H.-P."/>
        </authorList>
    </citation>
    <scope>NUCLEOTIDE SEQUENCE [LARGE SCALE GENOMIC DNA]</scope>
    <source>
        <strain evidence="2 3">DSM 103833</strain>
    </source>
</reference>
<dbReference type="Proteomes" id="UP000530424">
    <property type="component" value="Unassembled WGS sequence"/>
</dbReference>
<feature type="chain" id="PRO_5032679463" description="DUF5666 domain-containing protein" evidence="1">
    <location>
        <begin position="28"/>
        <end position="426"/>
    </location>
</feature>
<organism evidence="2 3">
    <name type="scientific">Nocardioides thalensis</name>
    <dbReference type="NCBI Taxonomy" id="1914755"/>
    <lineage>
        <taxon>Bacteria</taxon>
        <taxon>Bacillati</taxon>
        <taxon>Actinomycetota</taxon>
        <taxon>Actinomycetes</taxon>
        <taxon>Propionibacteriales</taxon>
        <taxon>Nocardioidaceae</taxon>
        <taxon>Nocardioides</taxon>
    </lineage>
</organism>